<feature type="domain" description="THUMP" evidence="3">
    <location>
        <begin position="156"/>
        <end position="262"/>
    </location>
</feature>
<dbReference type="CDD" id="cd11717">
    <property type="entry name" value="THUMP_THUMPD1_like"/>
    <property type="match status" value="1"/>
</dbReference>
<dbReference type="Proteomes" id="UP000799437">
    <property type="component" value="Unassembled WGS sequence"/>
</dbReference>
<dbReference type="AlphaFoldDB" id="A0A6A6W8B9"/>
<dbReference type="GO" id="GO:0006400">
    <property type="term" value="P:tRNA modification"/>
    <property type="evidence" value="ECO:0007669"/>
    <property type="project" value="InterPro"/>
</dbReference>
<keyword evidence="1" id="KW-0694">RNA-binding</keyword>
<name>A0A6A6W8B9_9PEZI</name>
<dbReference type="RefSeq" id="XP_033600651.1">
    <property type="nucleotide sequence ID" value="XM_033741227.1"/>
</dbReference>
<dbReference type="GO" id="GO:0003723">
    <property type="term" value="F:RNA binding"/>
    <property type="evidence" value="ECO:0007669"/>
    <property type="project" value="UniProtKB-UniRule"/>
</dbReference>
<proteinExistence type="predicted"/>
<dbReference type="InterPro" id="IPR040183">
    <property type="entry name" value="THUMPD1-like"/>
</dbReference>
<feature type="compositionally biased region" description="Basic and acidic residues" evidence="2">
    <location>
        <begin position="1"/>
        <end position="13"/>
    </location>
</feature>
<accession>A0A6A6W8B9</accession>
<organism evidence="4 5">
    <name type="scientific">Pseudovirgaria hyperparasitica</name>
    <dbReference type="NCBI Taxonomy" id="470096"/>
    <lineage>
        <taxon>Eukaryota</taxon>
        <taxon>Fungi</taxon>
        <taxon>Dikarya</taxon>
        <taxon>Ascomycota</taxon>
        <taxon>Pezizomycotina</taxon>
        <taxon>Dothideomycetes</taxon>
        <taxon>Dothideomycetes incertae sedis</taxon>
        <taxon>Acrospermales</taxon>
        <taxon>Acrospermaceae</taxon>
        <taxon>Pseudovirgaria</taxon>
    </lineage>
</organism>
<evidence type="ECO:0000313" key="4">
    <source>
        <dbReference type="EMBL" id="KAF2758200.1"/>
    </source>
</evidence>
<dbReference type="Gene3D" id="3.30.2300.10">
    <property type="entry name" value="THUMP superfamily"/>
    <property type="match status" value="1"/>
</dbReference>
<evidence type="ECO:0000256" key="1">
    <source>
        <dbReference type="PROSITE-ProRule" id="PRU00529"/>
    </source>
</evidence>
<dbReference type="InterPro" id="IPR004114">
    <property type="entry name" value="THUMP_dom"/>
</dbReference>
<evidence type="ECO:0000313" key="5">
    <source>
        <dbReference type="Proteomes" id="UP000799437"/>
    </source>
</evidence>
<keyword evidence="5" id="KW-1185">Reference proteome</keyword>
<dbReference type="EMBL" id="ML996572">
    <property type="protein sequence ID" value="KAF2758200.1"/>
    <property type="molecule type" value="Genomic_DNA"/>
</dbReference>
<dbReference type="PANTHER" id="PTHR13452">
    <property type="entry name" value="THUMP DOMAIN CONTAINING PROTEIN 1-RELATED"/>
    <property type="match status" value="1"/>
</dbReference>
<dbReference type="SUPFAM" id="SSF143437">
    <property type="entry name" value="THUMP domain-like"/>
    <property type="match status" value="1"/>
</dbReference>
<reference evidence="4" key="1">
    <citation type="journal article" date="2020" name="Stud. Mycol.">
        <title>101 Dothideomycetes genomes: a test case for predicting lifestyles and emergence of pathogens.</title>
        <authorList>
            <person name="Haridas S."/>
            <person name="Albert R."/>
            <person name="Binder M."/>
            <person name="Bloem J."/>
            <person name="Labutti K."/>
            <person name="Salamov A."/>
            <person name="Andreopoulos B."/>
            <person name="Baker S."/>
            <person name="Barry K."/>
            <person name="Bills G."/>
            <person name="Bluhm B."/>
            <person name="Cannon C."/>
            <person name="Castanera R."/>
            <person name="Culley D."/>
            <person name="Daum C."/>
            <person name="Ezra D."/>
            <person name="Gonzalez J."/>
            <person name="Henrissat B."/>
            <person name="Kuo A."/>
            <person name="Liang C."/>
            <person name="Lipzen A."/>
            <person name="Lutzoni F."/>
            <person name="Magnuson J."/>
            <person name="Mondo S."/>
            <person name="Nolan M."/>
            <person name="Ohm R."/>
            <person name="Pangilinan J."/>
            <person name="Park H.-J."/>
            <person name="Ramirez L."/>
            <person name="Alfaro M."/>
            <person name="Sun H."/>
            <person name="Tritt A."/>
            <person name="Yoshinaga Y."/>
            <person name="Zwiers L.-H."/>
            <person name="Turgeon B."/>
            <person name="Goodwin S."/>
            <person name="Spatafora J."/>
            <person name="Crous P."/>
            <person name="Grigoriev I."/>
        </authorList>
    </citation>
    <scope>NUCLEOTIDE SEQUENCE</scope>
    <source>
        <strain evidence="4">CBS 121739</strain>
    </source>
</reference>
<dbReference type="OrthoDB" id="367221at2759"/>
<dbReference type="PANTHER" id="PTHR13452:SF10">
    <property type="entry name" value="THUMP DOMAIN-CONTAINING PROTEIN 1"/>
    <property type="match status" value="1"/>
</dbReference>
<dbReference type="FunFam" id="3.30.2300.10:FF:000001">
    <property type="entry name" value="THUMP domain-containing protein 1"/>
    <property type="match status" value="1"/>
</dbReference>
<gene>
    <name evidence="4" type="ORF">EJ05DRAFT_380651</name>
</gene>
<dbReference type="GeneID" id="54482281"/>
<protein>
    <recommendedName>
        <fullName evidence="3">THUMP domain-containing protein</fullName>
    </recommendedName>
</protein>
<feature type="compositionally biased region" description="Polar residues" evidence="2">
    <location>
        <begin position="37"/>
        <end position="47"/>
    </location>
</feature>
<dbReference type="SMART" id="SM00981">
    <property type="entry name" value="THUMP"/>
    <property type="match status" value="1"/>
</dbReference>
<dbReference type="Pfam" id="PF02926">
    <property type="entry name" value="THUMP"/>
    <property type="match status" value="1"/>
</dbReference>
<sequence>MAEESTNKRKLGDGETSSNRPSKKTAKHGSSGKKQWRTPQGTQTQHGAENHRIEAGDVGIFATCNMKQERKCIAELRDLFDEYAQQIYNIRDDEPAGDRDTPKDISAEIANELERIKSSKTDGLFTNIKLDVECVVFMKTREPVEPVSFVHQICKDAAVSHRKQNRFIKKLMPVTLFAKANEKGLDEISQKVLAPHFHREGAASKKFAIRPNFRNHTVMKRNDVIKRIAAAVGPGHAVDLKNYDLLILVEVYENVLGMSVVGADYDQLKRYNLAELYQPEGEDE</sequence>
<feature type="compositionally biased region" description="Basic residues" evidence="2">
    <location>
        <begin position="21"/>
        <end position="36"/>
    </location>
</feature>
<dbReference type="PROSITE" id="PS51165">
    <property type="entry name" value="THUMP"/>
    <property type="match status" value="1"/>
</dbReference>
<evidence type="ECO:0000256" key="2">
    <source>
        <dbReference type="SAM" id="MobiDB-lite"/>
    </source>
</evidence>
<evidence type="ECO:0000259" key="3">
    <source>
        <dbReference type="PROSITE" id="PS51165"/>
    </source>
</evidence>
<feature type="region of interest" description="Disordered" evidence="2">
    <location>
        <begin position="1"/>
        <end position="52"/>
    </location>
</feature>